<name>A0ABV8TNS3_9ACTN</name>
<evidence type="ECO:0000313" key="2">
    <source>
        <dbReference type="EMBL" id="MFC4332257.1"/>
    </source>
</evidence>
<dbReference type="Proteomes" id="UP001595824">
    <property type="component" value="Unassembled WGS sequence"/>
</dbReference>
<sequence>MTEGTGGRAGDLPDDLTDVEAGMWQAFRNGSVYDLRGGDAAVDDPHGLHPWGPQRSVRARVVCWLLLDGPPALAGRVSSLKLTGLRITGTLDLAGGTVVPYVEMMGCRFENEVLLPEARFTTVRLVDCAVPRLEAARVHTEGDLHLPRCRFLAGVRLTDARIGTDLLLNQASVHHDRAGRSIAADGLTVGQDLQAEMLQAHGEVSLRSAKIGASLSLRGARLAGPYTRFALNAPQLTVGRTLYLTPAALGSPLLSGVTPARGTRIQHFECQGGVRLDDGRFGEAVDLEGARFALTDEQALSLRRVQAPELRFLGERLPRGQVVLSGARISTLVDRAAGWPGPGCLHMGGFVYENLVPRGPFPLAERLGWVAAATAEYNPEPYERLAAVLREAGEDEDAREVLLAKHRRRRETLPPAARLWGYVQDGTVAYGYRPGRAAVWMAVLWAAGSLAFAHAGRPAAGAGAGDHPPWNPALYALDLLLPVVDFGQVSQWQLSGGWQWLAAAMVMAGWTLATTVAAGATRLLRRS</sequence>
<evidence type="ECO:0000256" key="1">
    <source>
        <dbReference type="SAM" id="Phobius"/>
    </source>
</evidence>
<dbReference type="RefSeq" id="WP_381743766.1">
    <property type="nucleotide sequence ID" value="NZ_JBHSDP010000027.1"/>
</dbReference>
<reference evidence="3" key="1">
    <citation type="journal article" date="2019" name="Int. J. Syst. Evol. Microbiol.">
        <title>The Global Catalogue of Microorganisms (GCM) 10K type strain sequencing project: providing services to taxonomists for standard genome sequencing and annotation.</title>
        <authorList>
            <consortium name="The Broad Institute Genomics Platform"/>
            <consortium name="The Broad Institute Genome Sequencing Center for Infectious Disease"/>
            <person name="Wu L."/>
            <person name="Ma J."/>
        </authorList>
    </citation>
    <scope>NUCLEOTIDE SEQUENCE [LARGE SCALE GENOMIC DNA]</scope>
    <source>
        <strain evidence="3">PCU 347</strain>
    </source>
</reference>
<accession>A0ABV8TNS3</accession>
<dbReference type="EMBL" id="JBHSDP010000027">
    <property type="protein sequence ID" value="MFC4332257.1"/>
    <property type="molecule type" value="Genomic_DNA"/>
</dbReference>
<keyword evidence="3" id="KW-1185">Reference proteome</keyword>
<organism evidence="2 3">
    <name type="scientific">Streptomyces andamanensis</name>
    <dbReference type="NCBI Taxonomy" id="1565035"/>
    <lineage>
        <taxon>Bacteria</taxon>
        <taxon>Bacillati</taxon>
        <taxon>Actinomycetota</taxon>
        <taxon>Actinomycetes</taxon>
        <taxon>Kitasatosporales</taxon>
        <taxon>Streptomycetaceae</taxon>
        <taxon>Streptomyces</taxon>
    </lineage>
</organism>
<protein>
    <submittedName>
        <fullName evidence="2">Oxidoreductase</fullName>
    </submittedName>
</protein>
<keyword evidence="1" id="KW-1133">Transmembrane helix</keyword>
<comment type="caution">
    <text evidence="2">The sequence shown here is derived from an EMBL/GenBank/DDBJ whole genome shotgun (WGS) entry which is preliminary data.</text>
</comment>
<evidence type="ECO:0000313" key="3">
    <source>
        <dbReference type="Proteomes" id="UP001595824"/>
    </source>
</evidence>
<proteinExistence type="predicted"/>
<gene>
    <name evidence="2" type="ORF">ACFPC0_31720</name>
</gene>
<feature type="transmembrane region" description="Helical" evidence="1">
    <location>
        <begin position="498"/>
        <end position="524"/>
    </location>
</feature>
<keyword evidence="1" id="KW-0472">Membrane</keyword>
<keyword evidence="1" id="KW-0812">Transmembrane</keyword>